<comment type="cofactor">
    <cofactor evidence="3">
        <name>FAD</name>
        <dbReference type="ChEBI" id="CHEBI:57692"/>
    </cofactor>
    <text evidence="3">Binds 1 FAD per subunit.</text>
</comment>
<comment type="caution">
    <text evidence="5">The sequence shown here is derived from an EMBL/GenBank/DDBJ whole genome shotgun (WGS) entry which is preliminary data.</text>
</comment>
<evidence type="ECO:0000313" key="6">
    <source>
        <dbReference type="Proteomes" id="UP000297609"/>
    </source>
</evidence>
<keyword evidence="6" id="KW-1185">Reference proteome</keyword>
<dbReference type="AlphaFoldDB" id="A0A4R9JQ95"/>
<feature type="binding site" evidence="3">
    <location>
        <position position="69"/>
    </location>
    <ligand>
        <name>FAD</name>
        <dbReference type="ChEBI" id="CHEBI:57692"/>
    </ligand>
</feature>
<evidence type="ECO:0000313" key="5">
    <source>
        <dbReference type="EMBL" id="TGL49742.1"/>
    </source>
</evidence>
<sequence length="411" mass="48914">MQVTFPTDLKSIEKRLHSVDPVQYGSSRNYIDGAVTLLSPYIARGFLSTKQVFDFVTSLGYKPYQISKFVQELTWRDYFQEVWRNKGSLLFQDLKHSQPNVRHNQIPQAILQESIGTGIPGIDRELMDFYENGYLHNHVRMYIASLVCNMGGAYWKQPSQWMYYHLLDADAASNTCSWQWIAGAFSSKQYIANQENINRYLKTNDFKTYLDFSYDHLSNKMDSDCPKELAEFKNFDLLSAYLSTKQWFIDMKEKWNQKKIQTIFTSSFEELNIDPNLPIFIYDFYQMDPNWKKNWEGNRIFMMRPHFFQEFPSSPKSLDFIYGLSQNIPNLKFFWGEWDEIVSHLKNTNPIIYFKEHPTNKEYVGIEEERDWIFPKVRGYFPSFFAYWKKCEPFWNSKNPPNQPNLFEGLL</sequence>
<evidence type="ECO:0000256" key="3">
    <source>
        <dbReference type="PIRSR" id="PIRSR602081-1"/>
    </source>
</evidence>
<keyword evidence="5" id="KW-0456">Lyase</keyword>
<dbReference type="Proteomes" id="UP000297609">
    <property type="component" value="Unassembled WGS sequence"/>
</dbReference>
<accession>A0A4R9JQ95</accession>
<dbReference type="SUPFAM" id="SSF48173">
    <property type="entry name" value="Cryptochrome/photolyase FAD-binding domain"/>
    <property type="match status" value="1"/>
</dbReference>
<dbReference type="InterPro" id="IPR002081">
    <property type="entry name" value="Cryptochrome/DNA_photolyase_1"/>
</dbReference>
<reference evidence="5" key="1">
    <citation type="journal article" date="2019" name="PLoS Negl. Trop. Dis.">
        <title>Revisiting the worldwide diversity of Leptospira species in the environment.</title>
        <authorList>
            <person name="Vincent A.T."/>
            <person name="Schiettekatte O."/>
            <person name="Bourhy P."/>
            <person name="Veyrier F.J."/>
            <person name="Picardeau M."/>
        </authorList>
    </citation>
    <scope>NUCLEOTIDE SEQUENCE [LARGE SCALE GENOMIC DNA]</scope>
    <source>
        <strain evidence="5">201702454</strain>
    </source>
</reference>
<keyword evidence="2 3" id="KW-0274">FAD</keyword>
<dbReference type="PANTHER" id="PTHR11455:SF18">
    <property type="entry name" value="SI:CH1073-390K14.1"/>
    <property type="match status" value="1"/>
</dbReference>
<organism evidence="5 6">
    <name type="scientific">Leptospira kemamanensis</name>
    <dbReference type="NCBI Taxonomy" id="2484942"/>
    <lineage>
        <taxon>Bacteria</taxon>
        <taxon>Pseudomonadati</taxon>
        <taxon>Spirochaetota</taxon>
        <taxon>Spirochaetia</taxon>
        <taxon>Leptospirales</taxon>
        <taxon>Leptospiraceae</taxon>
        <taxon>Leptospira</taxon>
    </lineage>
</organism>
<dbReference type="GO" id="GO:0032922">
    <property type="term" value="P:circadian regulation of gene expression"/>
    <property type="evidence" value="ECO:0007669"/>
    <property type="project" value="TreeGrafter"/>
</dbReference>
<gene>
    <name evidence="5" type="ORF">EHQ59_14175</name>
</gene>
<feature type="binding site" evidence="3">
    <location>
        <begin position="72"/>
        <end position="79"/>
    </location>
    <ligand>
        <name>FAD</name>
        <dbReference type="ChEBI" id="CHEBI:57692"/>
    </ligand>
</feature>
<dbReference type="EMBL" id="RQGG01000039">
    <property type="protein sequence ID" value="TGL49742.1"/>
    <property type="molecule type" value="Genomic_DNA"/>
</dbReference>
<dbReference type="Gene3D" id="1.25.40.80">
    <property type="match status" value="1"/>
</dbReference>
<dbReference type="Gene3D" id="1.10.579.10">
    <property type="entry name" value="DNA Cyclobutane Dipyrimidine Photolyase, subunit A, domain 3"/>
    <property type="match status" value="1"/>
</dbReference>
<dbReference type="InterPro" id="IPR036134">
    <property type="entry name" value="Crypto/Photolyase_FAD-like_sf"/>
</dbReference>
<proteinExistence type="predicted"/>
<dbReference type="OrthoDB" id="9772484at2"/>
<dbReference type="GO" id="GO:0005737">
    <property type="term" value="C:cytoplasm"/>
    <property type="evidence" value="ECO:0007669"/>
    <property type="project" value="TreeGrafter"/>
</dbReference>
<feature type="domain" description="Cryptochrome/DNA photolyase FAD-binding" evidence="4">
    <location>
        <begin position="69"/>
        <end position="191"/>
    </location>
</feature>
<dbReference type="Pfam" id="PF03441">
    <property type="entry name" value="FAD_binding_7"/>
    <property type="match status" value="1"/>
</dbReference>
<dbReference type="GO" id="GO:0071949">
    <property type="term" value="F:FAD binding"/>
    <property type="evidence" value="ECO:0007669"/>
    <property type="project" value="TreeGrafter"/>
</dbReference>
<evidence type="ECO:0000259" key="4">
    <source>
        <dbReference type="Pfam" id="PF03441"/>
    </source>
</evidence>
<dbReference type="GO" id="GO:0003904">
    <property type="term" value="F:deoxyribodipyrimidine photo-lyase activity"/>
    <property type="evidence" value="ECO:0007669"/>
    <property type="project" value="TreeGrafter"/>
</dbReference>
<feature type="binding site" evidence="3">
    <location>
        <position position="24"/>
    </location>
    <ligand>
        <name>FAD</name>
        <dbReference type="ChEBI" id="CHEBI:57692"/>
    </ligand>
</feature>
<evidence type="ECO:0000256" key="2">
    <source>
        <dbReference type="ARBA" id="ARBA00022827"/>
    </source>
</evidence>
<dbReference type="GO" id="GO:0003677">
    <property type="term" value="F:DNA binding"/>
    <property type="evidence" value="ECO:0007669"/>
    <property type="project" value="TreeGrafter"/>
</dbReference>
<evidence type="ECO:0000256" key="1">
    <source>
        <dbReference type="ARBA" id="ARBA00022630"/>
    </source>
</evidence>
<dbReference type="GO" id="GO:0043153">
    <property type="term" value="P:entrainment of circadian clock by photoperiod"/>
    <property type="evidence" value="ECO:0007669"/>
    <property type="project" value="TreeGrafter"/>
</dbReference>
<dbReference type="InterPro" id="IPR005101">
    <property type="entry name" value="Cryptochr/Photolyase_FAD-bd"/>
</dbReference>
<name>A0A4R9JQ95_9LEPT</name>
<dbReference type="RefSeq" id="WP_135620304.1">
    <property type="nucleotide sequence ID" value="NZ_RQGG01000039.1"/>
</dbReference>
<dbReference type="PANTHER" id="PTHR11455">
    <property type="entry name" value="CRYPTOCHROME"/>
    <property type="match status" value="1"/>
</dbReference>
<protein>
    <submittedName>
        <fullName evidence="5">Deoxyribodipyrimidine photolyase</fullName>
    </submittedName>
</protein>
<keyword evidence="1 3" id="KW-0285">Flavoprotein</keyword>
<feature type="binding site" evidence="3">
    <location>
        <begin position="168"/>
        <end position="170"/>
    </location>
    <ligand>
        <name>FAD</name>
        <dbReference type="ChEBI" id="CHEBI:57692"/>
    </ligand>
</feature>